<reference evidence="2" key="1">
    <citation type="submission" date="2019-10" db="EMBL/GenBank/DDBJ databases">
        <title>The sequence and de novo assembly of the wild yak genome.</title>
        <authorList>
            <person name="Liu Y."/>
        </authorList>
    </citation>
    <scope>NUCLEOTIDE SEQUENCE [LARGE SCALE GENOMIC DNA]</scope>
    <source>
        <strain evidence="2">WY2019</strain>
    </source>
</reference>
<evidence type="ECO:0000256" key="1">
    <source>
        <dbReference type="SAM" id="MobiDB-lite"/>
    </source>
</evidence>
<gene>
    <name evidence="2" type="ORF">E5288_WYG003653</name>
</gene>
<organism evidence="2 3">
    <name type="scientific">Bos mutus</name>
    <name type="common">wild yak</name>
    <dbReference type="NCBI Taxonomy" id="72004"/>
    <lineage>
        <taxon>Eukaryota</taxon>
        <taxon>Metazoa</taxon>
        <taxon>Chordata</taxon>
        <taxon>Craniata</taxon>
        <taxon>Vertebrata</taxon>
        <taxon>Euteleostomi</taxon>
        <taxon>Mammalia</taxon>
        <taxon>Eutheria</taxon>
        <taxon>Laurasiatheria</taxon>
        <taxon>Artiodactyla</taxon>
        <taxon>Ruminantia</taxon>
        <taxon>Pecora</taxon>
        <taxon>Bovidae</taxon>
        <taxon>Bovinae</taxon>
        <taxon>Bos</taxon>
    </lineage>
</organism>
<protein>
    <submittedName>
        <fullName evidence="2">Uncharacterized protein</fullName>
    </submittedName>
</protein>
<accession>A0A6B0RT75</accession>
<feature type="compositionally biased region" description="Basic and acidic residues" evidence="1">
    <location>
        <begin position="34"/>
        <end position="48"/>
    </location>
</feature>
<comment type="caution">
    <text evidence="2">The sequence shown here is derived from an EMBL/GenBank/DDBJ whole genome shotgun (WGS) entry which is preliminary data.</text>
</comment>
<dbReference type="EMBL" id="VBQZ03000091">
    <property type="protein sequence ID" value="MXQ93260.1"/>
    <property type="molecule type" value="Genomic_DNA"/>
</dbReference>
<evidence type="ECO:0000313" key="3">
    <source>
        <dbReference type="Proteomes" id="UP000322234"/>
    </source>
</evidence>
<sequence>MFQACKTKTELLPLPEKIRRTPSGAGLVPLVPRDTGHQGAREPDETHSPSDSGFLSWVVSALTPALATPEGKAPCLDPPLQLQIPRFSAPMSP</sequence>
<keyword evidence="3" id="KW-1185">Reference proteome</keyword>
<dbReference type="Proteomes" id="UP000322234">
    <property type="component" value="Unassembled WGS sequence"/>
</dbReference>
<name>A0A6B0RT75_9CETA</name>
<feature type="region of interest" description="Disordered" evidence="1">
    <location>
        <begin position="17"/>
        <end position="53"/>
    </location>
</feature>
<dbReference type="AlphaFoldDB" id="A0A6B0RT75"/>
<evidence type="ECO:0000313" key="2">
    <source>
        <dbReference type="EMBL" id="MXQ93260.1"/>
    </source>
</evidence>
<proteinExistence type="predicted"/>